<feature type="domain" description="Cytidyltransferase-like" evidence="11">
    <location>
        <begin position="6"/>
        <end position="161"/>
    </location>
</feature>
<dbReference type="Gene3D" id="3.40.50.620">
    <property type="entry name" value="HUPs"/>
    <property type="match status" value="1"/>
</dbReference>
<evidence type="ECO:0000256" key="10">
    <source>
        <dbReference type="HAMAP-Rule" id="MF_00244"/>
    </source>
</evidence>
<dbReference type="RefSeq" id="WP_113865919.1">
    <property type="nucleotide sequence ID" value="NZ_BAABQN010000001.1"/>
</dbReference>
<proteinExistence type="inferred from homology"/>
<keyword evidence="7 10" id="KW-0067">ATP-binding</keyword>
<evidence type="ECO:0000256" key="8">
    <source>
        <dbReference type="ARBA" id="ARBA00023027"/>
    </source>
</evidence>
<dbReference type="Pfam" id="PF01467">
    <property type="entry name" value="CTP_transf_like"/>
    <property type="match status" value="1"/>
</dbReference>
<dbReference type="EMBL" id="QNRI01000001">
    <property type="protein sequence ID" value="RBP01328.1"/>
    <property type="molecule type" value="Genomic_DNA"/>
</dbReference>
<protein>
    <recommendedName>
        <fullName evidence="10">Probable nicotinate-nucleotide adenylyltransferase</fullName>
        <ecNumber evidence="10">2.7.7.18</ecNumber>
    </recommendedName>
    <alternativeName>
        <fullName evidence="10">Deamido-NAD(+) diphosphorylase</fullName>
    </alternativeName>
    <alternativeName>
        <fullName evidence="10">Deamido-NAD(+) pyrophosphorylase</fullName>
    </alternativeName>
    <alternativeName>
        <fullName evidence="10">Nicotinate mononucleotide adenylyltransferase</fullName>
        <shortName evidence="10">NaMN adenylyltransferase</shortName>
    </alternativeName>
</protein>
<organism evidence="12 13">
    <name type="scientific">Paraliobacillus ryukyuensis</name>
    <dbReference type="NCBI Taxonomy" id="200904"/>
    <lineage>
        <taxon>Bacteria</taxon>
        <taxon>Bacillati</taxon>
        <taxon>Bacillota</taxon>
        <taxon>Bacilli</taxon>
        <taxon>Bacillales</taxon>
        <taxon>Bacillaceae</taxon>
        <taxon>Paraliobacillus</taxon>
    </lineage>
</organism>
<dbReference type="InterPro" id="IPR014729">
    <property type="entry name" value="Rossmann-like_a/b/a_fold"/>
</dbReference>
<keyword evidence="4 10" id="KW-0808">Transferase</keyword>
<evidence type="ECO:0000256" key="1">
    <source>
        <dbReference type="ARBA" id="ARBA00002324"/>
    </source>
</evidence>
<dbReference type="GO" id="GO:0009435">
    <property type="term" value="P:NAD+ biosynthetic process"/>
    <property type="evidence" value="ECO:0007669"/>
    <property type="project" value="UniProtKB-UniRule"/>
</dbReference>
<dbReference type="PANTHER" id="PTHR39321:SF3">
    <property type="entry name" value="PHOSPHOPANTETHEINE ADENYLYLTRANSFERASE"/>
    <property type="match status" value="1"/>
</dbReference>
<dbReference type="OrthoDB" id="5295945at2"/>
<reference evidence="12 13" key="1">
    <citation type="submission" date="2018-06" db="EMBL/GenBank/DDBJ databases">
        <title>Genomic Encyclopedia of Type Strains, Phase IV (KMG-IV): sequencing the most valuable type-strain genomes for metagenomic binning, comparative biology and taxonomic classification.</title>
        <authorList>
            <person name="Goeker M."/>
        </authorList>
    </citation>
    <scope>NUCLEOTIDE SEQUENCE [LARGE SCALE GENOMIC DNA]</scope>
    <source>
        <strain evidence="12 13">DSM 15140</strain>
    </source>
</reference>
<evidence type="ECO:0000256" key="3">
    <source>
        <dbReference type="ARBA" id="ARBA00022642"/>
    </source>
</evidence>
<keyword evidence="3 10" id="KW-0662">Pyridine nucleotide biosynthesis</keyword>
<dbReference type="GO" id="GO:0004515">
    <property type="term" value="F:nicotinate-nucleotide adenylyltransferase activity"/>
    <property type="evidence" value="ECO:0007669"/>
    <property type="project" value="UniProtKB-UniRule"/>
</dbReference>
<dbReference type="NCBIfam" id="TIGR00482">
    <property type="entry name" value="nicotinate (nicotinamide) nucleotide adenylyltransferase"/>
    <property type="match status" value="1"/>
</dbReference>
<dbReference type="NCBIfam" id="NF000841">
    <property type="entry name" value="PRK00071.1-4"/>
    <property type="match status" value="1"/>
</dbReference>
<dbReference type="CDD" id="cd02165">
    <property type="entry name" value="NMNAT"/>
    <property type="match status" value="1"/>
</dbReference>
<evidence type="ECO:0000256" key="5">
    <source>
        <dbReference type="ARBA" id="ARBA00022695"/>
    </source>
</evidence>
<sequence length="192" mass="22247">MKKVGLLGGTFDPPHIGHLVIAEEVYDQLQLDEIWFIPSNEPPHKDKAMIESNHRVAMVEAAIAENDHFFLERFEIDREGKSYTIDTIDALTAKHPDITFYFIIGADMVEYLPKWDQIDKLVNMVQFVGVKRPEFDLKSDYPIITIDTPEIDVSSTMIRQRIKQERTIAYYVPDAVKRVIKEHHLYGETRSS</sequence>
<dbReference type="AlphaFoldDB" id="A0A366EG75"/>
<dbReference type="InterPro" id="IPR004821">
    <property type="entry name" value="Cyt_trans-like"/>
</dbReference>
<dbReference type="EC" id="2.7.7.18" evidence="10"/>
<comment type="pathway">
    <text evidence="2 10">Cofactor biosynthesis; NAD(+) biosynthesis; deamido-NAD(+) from nicotinate D-ribonucleotide: step 1/1.</text>
</comment>
<evidence type="ECO:0000256" key="7">
    <source>
        <dbReference type="ARBA" id="ARBA00022840"/>
    </source>
</evidence>
<evidence type="ECO:0000313" key="12">
    <source>
        <dbReference type="EMBL" id="RBP01328.1"/>
    </source>
</evidence>
<evidence type="ECO:0000256" key="4">
    <source>
        <dbReference type="ARBA" id="ARBA00022679"/>
    </source>
</evidence>
<keyword evidence="5 10" id="KW-0548">Nucleotidyltransferase</keyword>
<comment type="similarity">
    <text evidence="10">Belongs to the NadD family.</text>
</comment>
<evidence type="ECO:0000259" key="11">
    <source>
        <dbReference type="Pfam" id="PF01467"/>
    </source>
</evidence>
<dbReference type="Proteomes" id="UP000252254">
    <property type="component" value="Unassembled WGS sequence"/>
</dbReference>
<comment type="function">
    <text evidence="1 10">Catalyzes the reversible adenylation of nicotinate mononucleotide (NaMN) to nicotinic acid adenine dinucleotide (NaAD).</text>
</comment>
<dbReference type="NCBIfam" id="TIGR00125">
    <property type="entry name" value="cyt_tran_rel"/>
    <property type="match status" value="1"/>
</dbReference>
<comment type="caution">
    <text evidence="12">The sequence shown here is derived from an EMBL/GenBank/DDBJ whole genome shotgun (WGS) entry which is preliminary data.</text>
</comment>
<comment type="catalytic activity">
    <reaction evidence="9 10">
        <text>nicotinate beta-D-ribonucleotide + ATP + H(+) = deamido-NAD(+) + diphosphate</text>
        <dbReference type="Rhea" id="RHEA:22860"/>
        <dbReference type="ChEBI" id="CHEBI:15378"/>
        <dbReference type="ChEBI" id="CHEBI:30616"/>
        <dbReference type="ChEBI" id="CHEBI:33019"/>
        <dbReference type="ChEBI" id="CHEBI:57502"/>
        <dbReference type="ChEBI" id="CHEBI:58437"/>
        <dbReference type="EC" id="2.7.7.18"/>
    </reaction>
</comment>
<keyword evidence="13" id="KW-1185">Reference proteome</keyword>
<gene>
    <name evidence="10" type="primary">nadD</name>
    <name evidence="12" type="ORF">DES48_10157</name>
</gene>
<keyword evidence="6 10" id="KW-0547">Nucleotide-binding</keyword>
<evidence type="ECO:0000256" key="9">
    <source>
        <dbReference type="ARBA" id="ARBA00048721"/>
    </source>
</evidence>
<dbReference type="GO" id="GO:0005524">
    <property type="term" value="F:ATP binding"/>
    <property type="evidence" value="ECO:0007669"/>
    <property type="project" value="UniProtKB-KW"/>
</dbReference>
<dbReference type="UniPathway" id="UPA00253">
    <property type="reaction ID" value="UER00332"/>
</dbReference>
<dbReference type="NCBIfam" id="NF000840">
    <property type="entry name" value="PRK00071.1-3"/>
    <property type="match status" value="1"/>
</dbReference>
<evidence type="ECO:0000256" key="2">
    <source>
        <dbReference type="ARBA" id="ARBA00005019"/>
    </source>
</evidence>
<name>A0A366EG75_9BACI</name>
<dbReference type="STRING" id="200904.GCA_900168775_02440"/>
<evidence type="ECO:0000313" key="13">
    <source>
        <dbReference type="Proteomes" id="UP000252254"/>
    </source>
</evidence>
<evidence type="ECO:0000256" key="6">
    <source>
        <dbReference type="ARBA" id="ARBA00022741"/>
    </source>
</evidence>
<keyword evidence="8 10" id="KW-0520">NAD</keyword>
<accession>A0A366EG75</accession>
<dbReference type="PANTHER" id="PTHR39321">
    <property type="entry name" value="NICOTINATE-NUCLEOTIDE ADENYLYLTRANSFERASE-RELATED"/>
    <property type="match status" value="1"/>
</dbReference>
<dbReference type="SUPFAM" id="SSF52374">
    <property type="entry name" value="Nucleotidylyl transferase"/>
    <property type="match status" value="1"/>
</dbReference>
<dbReference type="InterPro" id="IPR005248">
    <property type="entry name" value="NadD/NMNAT"/>
</dbReference>
<dbReference type="HAMAP" id="MF_00244">
    <property type="entry name" value="NaMN_adenylyltr"/>
    <property type="match status" value="1"/>
</dbReference>